<dbReference type="InterPro" id="IPR036237">
    <property type="entry name" value="Xyl_isomerase-like_sf"/>
</dbReference>
<dbReference type="Gene3D" id="3.20.20.150">
    <property type="entry name" value="Divalent-metal-dependent TIM barrel enzymes"/>
    <property type="match status" value="1"/>
</dbReference>
<protein>
    <submittedName>
        <fullName evidence="3">Sugar phosphate isomerase/epimerase</fullName>
    </submittedName>
</protein>
<evidence type="ECO:0000259" key="2">
    <source>
        <dbReference type="Pfam" id="PF01261"/>
    </source>
</evidence>
<reference evidence="3 4" key="1">
    <citation type="submission" date="2018-11" db="EMBL/GenBank/DDBJ databases">
        <title>Draft genome sequence of Ferruginibacter sp. BO-59.</title>
        <authorList>
            <person name="Im W.T."/>
        </authorList>
    </citation>
    <scope>NUCLEOTIDE SEQUENCE [LARGE SCALE GENOMIC DNA]</scope>
    <source>
        <strain evidence="3 4">BO-59</strain>
    </source>
</reference>
<keyword evidence="4" id="KW-1185">Reference proteome</keyword>
<sequence length="281" mass="31260">MDSRRIFLKKTTFGIAAATLSPVLSSAGSFAYSAPKEDASLPLGIADYTFLNFDIPQSIKMMQRLDIHAMTLKNFHLPYDSTKEKIDEVVKEYKDGGVSIYGVGVIYMKNKAEVDQAFEYAKNVGVSMIIGVPEHDQIDYVQEKVKSYNIKLAIHNHGPEDKMYPNPQIAYDLIKNKDPRMGLCLDIGHAQRAGVDPANAVLKYNKRIFDMHIKDVTKAEQDGKAIEAGRGIINFPALVKALRKIKYPGHCGIEFEKDMKDPLPGIAESVGYFRGVKDGVS</sequence>
<dbReference type="Proteomes" id="UP000267223">
    <property type="component" value="Unassembled WGS sequence"/>
</dbReference>
<dbReference type="PANTHER" id="PTHR12110:SF41">
    <property type="entry name" value="INOSOSE DEHYDRATASE"/>
    <property type="match status" value="1"/>
</dbReference>
<dbReference type="InterPro" id="IPR013022">
    <property type="entry name" value="Xyl_isomerase-like_TIM-brl"/>
</dbReference>
<dbReference type="InterPro" id="IPR006311">
    <property type="entry name" value="TAT_signal"/>
</dbReference>
<evidence type="ECO:0000313" key="4">
    <source>
        <dbReference type="Proteomes" id="UP000267223"/>
    </source>
</evidence>
<dbReference type="SUPFAM" id="SSF51658">
    <property type="entry name" value="Xylose isomerase-like"/>
    <property type="match status" value="1"/>
</dbReference>
<comment type="caution">
    <text evidence="3">The sequence shown here is derived from an EMBL/GenBank/DDBJ whole genome shotgun (WGS) entry which is preliminary data.</text>
</comment>
<proteinExistence type="predicted"/>
<dbReference type="GO" id="GO:0016853">
    <property type="term" value="F:isomerase activity"/>
    <property type="evidence" value="ECO:0007669"/>
    <property type="project" value="UniProtKB-KW"/>
</dbReference>
<dbReference type="AlphaFoldDB" id="A0A3M9N814"/>
<keyword evidence="1" id="KW-0732">Signal</keyword>
<dbReference type="EMBL" id="RJJR01000019">
    <property type="protein sequence ID" value="RNI33505.1"/>
    <property type="molecule type" value="Genomic_DNA"/>
</dbReference>
<dbReference type="RefSeq" id="WP_123122307.1">
    <property type="nucleotide sequence ID" value="NZ_RJJR01000019.1"/>
</dbReference>
<keyword evidence="3" id="KW-0413">Isomerase</keyword>
<name>A0A3M9N814_9BACT</name>
<evidence type="ECO:0000256" key="1">
    <source>
        <dbReference type="SAM" id="SignalP"/>
    </source>
</evidence>
<dbReference type="InterPro" id="IPR050312">
    <property type="entry name" value="IolE/XylAMocC-like"/>
</dbReference>
<feature type="signal peptide" evidence="1">
    <location>
        <begin position="1"/>
        <end position="31"/>
    </location>
</feature>
<organism evidence="3 4">
    <name type="scientific">Hanamia caeni</name>
    <dbReference type="NCBI Taxonomy" id="2294116"/>
    <lineage>
        <taxon>Bacteria</taxon>
        <taxon>Pseudomonadati</taxon>
        <taxon>Bacteroidota</taxon>
        <taxon>Chitinophagia</taxon>
        <taxon>Chitinophagales</taxon>
        <taxon>Chitinophagaceae</taxon>
        <taxon>Hanamia</taxon>
    </lineage>
</organism>
<gene>
    <name evidence="3" type="ORF">EFY79_18855</name>
</gene>
<feature type="chain" id="PRO_5018114000" evidence="1">
    <location>
        <begin position="32"/>
        <end position="281"/>
    </location>
</feature>
<dbReference type="PANTHER" id="PTHR12110">
    <property type="entry name" value="HYDROXYPYRUVATE ISOMERASE"/>
    <property type="match status" value="1"/>
</dbReference>
<feature type="domain" description="Xylose isomerase-like TIM barrel" evidence="2">
    <location>
        <begin position="87"/>
        <end position="274"/>
    </location>
</feature>
<accession>A0A3M9N814</accession>
<dbReference type="PROSITE" id="PS51318">
    <property type="entry name" value="TAT"/>
    <property type="match status" value="1"/>
</dbReference>
<dbReference type="Pfam" id="PF01261">
    <property type="entry name" value="AP_endonuc_2"/>
    <property type="match status" value="1"/>
</dbReference>
<evidence type="ECO:0000313" key="3">
    <source>
        <dbReference type="EMBL" id="RNI33505.1"/>
    </source>
</evidence>
<dbReference type="OrthoDB" id="1117096at2"/>